<gene>
    <name evidence="8" type="ORF">ACFSDE_03330</name>
</gene>
<reference evidence="9" key="1">
    <citation type="journal article" date="2019" name="Int. J. Syst. Evol. Microbiol.">
        <title>The Global Catalogue of Microorganisms (GCM) 10K type strain sequencing project: providing services to taxonomists for standard genome sequencing and annotation.</title>
        <authorList>
            <consortium name="The Broad Institute Genomics Platform"/>
            <consortium name="The Broad Institute Genome Sequencing Center for Infectious Disease"/>
            <person name="Wu L."/>
            <person name="Ma J."/>
        </authorList>
    </citation>
    <scope>NUCLEOTIDE SEQUENCE [LARGE SCALE GENOMIC DNA]</scope>
    <source>
        <strain evidence="9">CGMCC 1.12477</strain>
    </source>
</reference>
<feature type="region of interest" description="Disordered" evidence="5">
    <location>
        <begin position="1"/>
        <end position="43"/>
    </location>
</feature>
<evidence type="ECO:0000256" key="2">
    <source>
        <dbReference type="ARBA" id="ARBA00022692"/>
    </source>
</evidence>
<name>A0ABW4TJJ8_9ACTN</name>
<proteinExistence type="predicted"/>
<dbReference type="RefSeq" id="WP_343915281.1">
    <property type="nucleotide sequence ID" value="NZ_BAAAJT010000002.1"/>
</dbReference>
<evidence type="ECO:0000256" key="5">
    <source>
        <dbReference type="SAM" id="MobiDB-lite"/>
    </source>
</evidence>
<feature type="transmembrane region" description="Helical" evidence="6">
    <location>
        <begin position="45"/>
        <end position="65"/>
    </location>
</feature>
<sequence>MSEDQTTPETAAATPETPAADPTPERADQPAGAARDPLRGSRTSGLWTGLVLISVLLILLIIFIAQNTDPVDIAFLGWEGEAPLAVALLAATVAGLLLAVTAGSLRILQLRRRVKRDQR</sequence>
<dbReference type="Pfam" id="PF06305">
    <property type="entry name" value="LapA_dom"/>
    <property type="match status" value="1"/>
</dbReference>
<evidence type="ECO:0000256" key="3">
    <source>
        <dbReference type="ARBA" id="ARBA00022989"/>
    </source>
</evidence>
<evidence type="ECO:0000256" key="4">
    <source>
        <dbReference type="ARBA" id="ARBA00023136"/>
    </source>
</evidence>
<feature type="transmembrane region" description="Helical" evidence="6">
    <location>
        <begin position="85"/>
        <end position="108"/>
    </location>
</feature>
<keyword evidence="4 6" id="KW-0472">Membrane</keyword>
<evidence type="ECO:0000313" key="8">
    <source>
        <dbReference type="EMBL" id="MFD1945811.1"/>
    </source>
</evidence>
<evidence type="ECO:0000259" key="7">
    <source>
        <dbReference type="Pfam" id="PF06305"/>
    </source>
</evidence>
<feature type="domain" description="Lipopolysaccharide assembly protein A" evidence="7">
    <location>
        <begin position="66"/>
        <end position="119"/>
    </location>
</feature>
<keyword evidence="2 6" id="KW-0812">Transmembrane</keyword>
<dbReference type="InterPro" id="IPR010445">
    <property type="entry name" value="LapA_dom"/>
</dbReference>
<keyword evidence="1" id="KW-1003">Cell membrane</keyword>
<evidence type="ECO:0000256" key="6">
    <source>
        <dbReference type="SAM" id="Phobius"/>
    </source>
</evidence>
<evidence type="ECO:0000256" key="1">
    <source>
        <dbReference type="ARBA" id="ARBA00022475"/>
    </source>
</evidence>
<feature type="compositionally biased region" description="Low complexity" evidence="5">
    <location>
        <begin position="7"/>
        <end position="22"/>
    </location>
</feature>
<comment type="caution">
    <text evidence="8">The sequence shown here is derived from an EMBL/GenBank/DDBJ whole genome shotgun (WGS) entry which is preliminary data.</text>
</comment>
<organism evidence="8 9">
    <name type="scientific">Nocardioides aestuarii</name>
    <dbReference type="NCBI Taxonomy" id="252231"/>
    <lineage>
        <taxon>Bacteria</taxon>
        <taxon>Bacillati</taxon>
        <taxon>Actinomycetota</taxon>
        <taxon>Actinomycetes</taxon>
        <taxon>Propionibacteriales</taxon>
        <taxon>Nocardioidaceae</taxon>
        <taxon>Nocardioides</taxon>
    </lineage>
</organism>
<keyword evidence="3 6" id="KW-1133">Transmembrane helix</keyword>
<evidence type="ECO:0000313" key="9">
    <source>
        <dbReference type="Proteomes" id="UP001597351"/>
    </source>
</evidence>
<accession>A0ABW4TJJ8</accession>
<keyword evidence="9" id="KW-1185">Reference proteome</keyword>
<dbReference type="EMBL" id="JBHUGD010000001">
    <property type="protein sequence ID" value="MFD1945811.1"/>
    <property type="molecule type" value="Genomic_DNA"/>
</dbReference>
<dbReference type="Proteomes" id="UP001597351">
    <property type="component" value="Unassembled WGS sequence"/>
</dbReference>
<protein>
    <submittedName>
        <fullName evidence="8">Lipopolysaccharide assembly protein LapA domain-containing protein</fullName>
    </submittedName>
</protein>